<evidence type="ECO:0000256" key="1">
    <source>
        <dbReference type="SAM" id="MobiDB-lite"/>
    </source>
</evidence>
<keyword evidence="2" id="KW-1133">Transmembrane helix</keyword>
<feature type="transmembrane region" description="Helical" evidence="2">
    <location>
        <begin position="109"/>
        <end position="130"/>
    </location>
</feature>
<feature type="transmembrane region" description="Helical" evidence="2">
    <location>
        <begin position="173"/>
        <end position="193"/>
    </location>
</feature>
<reference evidence="3" key="1">
    <citation type="submission" date="2017-04" db="EMBL/GenBank/DDBJ databases">
        <title>Population genomics of picophytoplankton unveils novel chromosome hypervariability.</title>
        <authorList>
            <consortium name="DOE Joint Genome Institute"/>
            <person name="Blanc-Mathieu R."/>
            <person name="Krasovec M."/>
            <person name="Hebrard M."/>
            <person name="Yau S."/>
            <person name="Desgranges E."/>
            <person name="Martin J."/>
            <person name="Schackwitz W."/>
            <person name="Kuo A."/>
            <person name="Salin G."/>
            <person name="Donnadieu C."/>
            <person name="Desdevises Y."/>
            <person name="Sanchez-Ferandin S."/>
            <person name="Moreau H."/>
            <person name="Rivals E."/>
            <person name="Grigoriev I.V."/>
            <person name="Grimsley N."/>
            <person name="Eyre-Walker A."/>
            <person name="Piganeau G."/>
        </authorList>
    </citation>
    <scope>NUCLEOTIDE SEQUENCE [LARGE SCALE GENOMIC DNA]</scope>
    <source>
        <strain evidence="3">RCC 1115</strain>
    </source>
</reference>
<dbReference type="EMBL" id="KZ155772">
    <property type="protein sequence ID" value="OUS48829.1"/>
    <property type="molecule type" value="Genomic_DNA"/>
</dbReference>
<feature type="transmembrane region" description="Helical" evidence="2">
    <location>
        <begin position="142"/>
        <end position="161"/>
    </location>
</feature>
<dbReference type="Gene3D" id="1.20.1280.290">
    <property type="match status" value="1"/>
</dbReference>
<feature type="transmembrane region" description="Helical" evidence="2">
    <location>
        <begin position="78"/>
        <end position="102"/>
    </location>
</feature>
<dbReference type="GO" id="GO:0005363">
    <property type="term" value="F:maltose transmembrane transporter activity"/>
    <property type="evidence" value="ECO:0007669"/>
    <property type="project" value="TreeGrafter"/>
</dbReference>
<feature type="transmembrane region" description="Helical" evidence="2">
    <location>
        <begin position="291"/>
        <end position="308"/>
    </location>
</feature>
<feature type="transmembrane region" description="Helical" evidence="2">
    <location>
        <begin position="44"/>
        <end position="66"/>
    </location>
</feature>
<dbReference type="GO" id="GO:0009941">
    <property type="term" value="C:chloroplast envelope"/>
    <property type="evidence" value="ECO:0007669"/>
    <property type="project" value="TreeGrafter"/>
</dbReference>
<feature type="transmembrane region" description="Helical" evidence="2">
    <location>
        <begin position="320"/>
        <end position="338"/>
    </location>
</feature>
<name>A0A1Y5IGY6_OSTTA</name>
<dbReference type="PANTHER" id="PTHR34809:SF1">
    <property type="entry name" value="MALTOSE EXCESS PROTEIN 1, CHLOROPLASTIC-RELATED"/>
    <property type="match status" value="1"/>
</dbReference>
<dbReference type="InterPro" id="IPR034628">
    <property type="entry name" value="MEX1/MEX1-like"/>
</dbReference>
<feature type="region of interest" description="Disordered" evidence="1">
    <location>
        <begin position="1"/>
        <end position="25"/>
    </location>
</feature>
<sequence length="357" mass="38085">MTVGEPRPRARAGADASDADARGTVRAVETSRAPWTMDPAEMDAYTETLSFIAMAPLACLTMPQVWKNFINMTTGDAAAIGAVSWQAYAAGMLGNLLLLSYFAEKRERAATGAQVVGVVTSFFLLSQIAWSGNMHNVAPVEMLLTSAFVIGGSSLSVARYFEYAHGNLGAKAWELYTATLGVVGVLTAPTIISHALAPGLGWLPTEIMVLALLLAARAEKLPEKWSECSGWTANVLFMSMPVVQIAQNLQNPENLQGLSALTSVFITMGNALMLARAIFVKDFVWIVGSAWATYVGGFGVLATLFLLTNPMTSERYLGEFEFIAITVTLILYTAIVIGGQLQARLAQGAASESPDGE</sequence>
<keyword evidence="2" id="KW-0472">Membrane</keyword>
<dbReference type="eggNOG" id="ENOG502QTKC">
    <property type="taxonomic scope" value="Eukaryota"/>
</dbReference>
<dbReference type="PANTHER" id="PTHR34809">
    <property type="entry name" value="MALTOSE EXCESS PROTEIN 1, CHLOROPLASTIC-RELATED"/>
    <property type="match status" value="1"/>
</dbReference>
<gene>
    <name evidence="3" type="ORF">BE221DRAFT_189193</name>
</gene>
<dbReference type="Proteomes" id="UP000195557">
    <property type="component" value="Unassembled WGS sequence"/>
</dbReference>
<evidence type="ECO:0000313" key="3">
    <source>
        <dbReference type="EMBL" id="OUS48829.1"/>
    </source>
</evidence>
<organism evidence="3">
    <name type="scientific">Ostreococcus tauri</name>
    <name type="common">Marine green alga</name>
    <dbReference type="NCBI Taxonomy" id="70448"/>
    <lineage>
        <taxon>Eukaryota</taxon>
        <taxon>Viridiplantae</taxon>
        <taxon>Chlorophyta</taxon>
        <taxon>Mamiellophyceae</taxon>
        <taxon>Mamiellales</taxon>
        <taxon>Bathycoccaceae</taxon>
        <taxon>Ostreococcus</taxon>
    </lineage>
</organism>
<keyword evidence="2" id="KW-0812">Transmembrane</keyword>
<proteinExistence type="predicted"/>
<dbReference type="AlphaFoldDB" id="A0A1Y5IGY6"/>
<accession>A0A1Y5IGY6</accession>
<feature type="transmembrane region" description="Helical" evidence="2">
    <location>
        <begin position="258"/>
        <end position="279"/>
    </location>
</feature>
<evidence type="ECO:0000256" key="2">
    <source>
        <dbReference type="SAM" id="Phobius"/>
    </source>
</evidence>
<protein>
    <submittedName>
        <fullName evidence="3">Putative root cap protein RCP1</fullName>
    </submittedName>
</protein>